<sequence>MVPILDSLKNFFSRSVRGIPPTPEERAAEETSTRTQGMENLTSVGSPAHSESARVNAGADVAPVGGLPADALVGMTLKDAGENPVKVVEVITAASGMSMAEAQACVDNTPSVVLRSVRADVGRQFARDVSMAGGTTILAPAESLSLGHVPATSDAAVPDAVADLPADAVADLVLHAVGAQPVAVVKALYAHCGCDLKGAKDLADQAPVTVMEGASREAIASAYAALREAGAEVEVIIR</sequence>
<evidence type="ECO:0000313" key="3">
    <source>
        <dbReference type="EMBL" id="RRC96473.1"/>
    </source>
</evidence>
<dbReference type="GO" id="GO:0006412">
    <property type="term" value="P:translation"/>
    <property type="evidence" value="ECO:0007669"/>
    <property type="project" value="InterPro"/>
</dbReference>
<keyword evidence="4" id="KW-1185">Reference proteome</keyword>
<protein>
    <recommendedName>
        <fullName evidence="2">Large ribosomal subunit protein bL12 C-terminal domain-containing protein</fullName>
    </recommendedName>
</protein>
<dbReference type="Pfam" id="PF00542">
    <property type="entry name" value="Ribosomal_L12"/>
    <property type="match status" value="2"/>
</dbReference>
<dbReference type="GO" id="GO:0003735">
    <property type="term" value="F:structural constituent of ribosome"/>
    <property type="evidence" value="ECO:0007669"/>
    <property type="project" value="InterPro"/>
</dbReference>
<dbReference type="SUPFAM" id="SSF54736">
    <property type="entry name" value="ClpS-like"/>
    <property type="match status" value="2"/>
</dbReference>
<proteinExistence type="predicted"/>
<reference evidence="3 4" key="1">
    <citation type="submission" date="2018-11" db="EMBL/GenBank/DDBJ databases">
        <title>Genomes From Bacteria Associated with the Canine Oral Cavity: a Test Case for Automated Genome-Based Taxonomic Assignment.</title>
        <authorList>
            <person name="Coil D.A."/>
            <person name="Jospin G."/>
            <person name="Darling A.E."/>
            <person name="Wallis C."/>
            <person name="Davis I.J."/>
            <person name="Harris S."/>
            <person name="Eisen J.A."/>
            <person name="Holcombe L.J."/>
            <person name="O'Flynn C."/>
        </authorList>
    </citation>
    <scope>NUCLEOTIDE SEQUENCE [LARGE SCALE GENOMIC DNA]</scope>
    <source>
        <strain evidence="3 4">OH770</strain>
    </source>
</reference>
<dbReference type="EMBL" id="RQZF01000001">
    <property type="protein sequence ID" value="RRC96473.1"/>
    <property type="molecule type" value="Genomic_DNA"/>
</dbReference>
<feature type="region of interest" description="Disordered" evidence="1">
    <location>
        <begin position="15"/>
        <end position="53"/>
    </location>
</feature>
<evidence type="ECO:0000256" key="1">
    <source>
        <dbReference type="SAM" id="MobiDB-lite"/>
    </source>
</evidence>
<feature type="domain" description="Large ribosomal subunit protein bL12 C-terminal" evidence="2">
    <location>
        <begin position="171"/>
        <end position="235"/>
    </location>
</feature>
<feature type="compositionally biased region" description="Basic and acidic residues" evidence="1">
    <location>
        <begin position="23"/>
        <end position="32"/>
    </location>
</feature>
<accession>A0A3P1SGR1</accession>
<dbReference type="Proteomes" id="UP000280444">
    <property type="component" value="Unassembled WGS sequence"/>
</dbReference>
<dbReference type="Gene3D" id="3.30.1390.10">
    <property type="match status" value="2"/>
</dbReference>
<organism evidence="3 4">
    <name type="scientific">Schaalia canis</name>
    <dbReference type="NCBI Taxonomy" id="100469"/>
    <lineage>
        <taxon>Bacteria</taxon>
        <taxon>Bacillati</taxon>
        <taxon>Actinomycetota</taxon>
        <taxon>Actinomycetes</taxon>
        <taxon>Actinomycetales</taxon>
        <taxon>Actinomycetaceae</taxon>
        <taxon>Schaalia</taxon>
    </lineage>
</organism>
<name>A0A3P1SGR1_9ACTO</name>
<feature type="domain" description="Large ribosomal subunit protein bL12 C-terminal" evidence="2">
    <location>
        <begin position="76"/>
        <end position="135"/>
    </location>
</feature>
<evidence type="ECO:0000313" key="4">
    <source>
        <dbReference type="Proteomes" id="UP000280444"/>
    </source>
</evidence>
<dbReference type="InterPro" id="IPR014719">
    <property type="entry name" value="Ribosomal_bL12_C/ClpS-like"/>
</dbReference>
<comment type="caution">
    <text evidence="3">The sequence shown here is derived from an EMBL/GenBank/DDBJ whole genome shotgun (WGS) entry which is preliminary data.</text>
</comment>
<evidence type="ECO:0000259" key="2">
    <source>
        <dbReference type="Pfam" id="PF00542"/>
    </source>
</evidence>
<gene>
    <name evidence="3" type="ORF">EII11_02205</name>
</gene>
<dbReference type="InterPro" id="IPR013823">
    <property type="entry name" value="Ribosomal_bL12_C"/>
</dbReference>
<dbReference type="AlphaFoldDB" id="A0A3P1SGR1"/>
<dbReference type="RefSeq" id="WP_124868095.1">
    <property type="nucleotide sequence ID" value="NZ_RQZF01000001.1"/>
</dbReference>
<feature type="compositionally biased region" description="Polar residues" evidence="1">
    <location>
        <begin position="36"/>
        <end position="45"/>
    </location>
</feature>